<dbReference type="Pfam" id="PF20684">
    <property type="entry name" value="Fung_rhodopsin"/>
    <property type="match status" value="1"/>
</dbReference>
<keyword evidence="3 7" id="KW-1133">Transmembrane helix</keyword>
<feature type="transmembrane region" description="Helical" evidence="7">
    <location>
        <begin position="58"/>
        <end position="79"/>
    </location>
</feature>
<feature type="compositionally biased region" description="Low complexity" evidence="6">
    <location>
        <begin position="341"/>
        <end position="354"/>
    </location>
</feature>
<feature type="domain" description="Rhodopsin" evidence="8">
    <location>
        <begin position="42"/>
        <end position="301"/>
    </location>
</feature>
<dbReference type="OrthoDB" id="5393606at2759"/>
<organism evidence="9 10">
    <name type="scientific">Lentithecium fluviatile CBS 122367</name>
    <dbReference type="NCBI Taxonomy" id="1168545"/>
    <lineage>
        <taxon>Eukaryota</taxon>
        <taxon>Fungi</taxon>
        <taxon>Dikarya</taxon>
        <taxon>Ascomycota</taxon>
        <taxon>Pezizomycotina</taxon>
        <taxon>Dothideomycetes</taxon>
        <taxon>Pleosporomycetidae</taxon>
        <taxon>Pleosporales</taxon>
        <taxon>Massarineae</taxon>
        <taxon>Lentitheciaceae</taxon>
        <taxon>Lentithecium</taxon>
    </lineage>
</organism>
<dbReference type="PANTHER" id="PTHR33048:SF157">
    <property type="entry name" value="INTEGRAL MEMBRANE PROTEIN"/>
    <property type="match status" value="1"/>
</dbReference>
<evidence type="ECO:0000256" key="3">
    <source>
        <dbReference type="ARBA" id="ARBA00022989"/>
    </source>
</evidence>
<proteinExistence type="inferred from homology"/>
<dbReference type="GO" id="GO:0016020">
    <property type="term" value="C:membrane"/>
    <property type="evidence" value="ECO:0007669"/>
    <property type="project" value="UniProtKB-SubCell"/>
</dbReference>
<feature type="region of interest" description="Disordered" evidence="6">
    <location>
        <begin position="321"/>
        <end position="401"/>
    </location>
</feature>
<evidence type="ECO:0000256" key="1">
    <source>
        <dbReference type="ARBA" id="ARBA00004141"/>
    </source>
</evidence>
<evidence type="ECO:0000313" key="10">
    <source>
        <dbReference type="Proteomes" id="UP000799291"/>
    </source>
</evidence>
<evidence type="ECO:0000256" key="6">
    <source>
        <dbReference type="SAM" id="MobiDB-lite"/>
    </source>
</evidence>
<evidence type="ECO:0000313" key="9">
    <source>
        <dbReference type="EMBL" id="KAF2690572.1"/>
    </source>
</evidence>
<evidence type="ECO:0000256" key="5">
    <source>
        <dbReference type="ARBA" id="ARBA00038359"/>
    </source>
</evidence>
<feature type="transmembrane region" description="Helical" evidence="7">
    <location>
        <begin position="234"/>
        <end position="256"/>
    </location>
</feature>
<dbReference type="AlphaFoldDB" id="A0A6G1JJ41"/>
<keyword evidence="4 7" id="KW-0472">Membrane</keyword>
<evidence type="ECO:0000259" key="8">
    <source>
        <dbReference type="Pfam" id="PF20684"/>
    </source>
</evidence>
<feature type="transmembrane region" description="Helical" evidence="7">
    <location>
        <begin position="115"/>
        <end position="136"/>
    </location>
</feature>
<evidence type="ECO:0000256" key="4">
    <source>
        <dbReference type="ARBA" id="ARBA00023136"/>
    </source>
</evidence>
<feature type="transmembrane region" description="Helical" evidence="7">
    <location>
        <begin position="202"/>
        <end position="222"/>
    </location>
</feature>
<dbReference type="InterPro" id="IPR049326">
    <property type="entry name" value="Rhodopsin_dom_fungi"/>
</dbReference>
<evidence type="ECO:0000256" key="2">
    <source>
        <dbReference type="ARBA" id="ARBA00022692"/>
    </source>
</evidence>
<dbReference type="InterPro" id="IPR052337">
    <property type="entry name" value="SAT4-like"/>
</dbReference>
<feature type="transmembrane region" description="Helical" evidence="7">
    <location>
        <begin position="276"/>
        <end position="296"/>
    </location>
</feature>
<keyword evidence="2 7" id="KW-0812">Transmembrane</keyword>
<comment type="subcellular location">
    <subcellularLocation>
        <location evidence="1">Membrane</location>
        <topology evidence="1">Multi-pass membrane protein</topology>
    </subcellularLocation>
</comment>
<dbReference type="EMBL" id="MU005570">
    <property type="protein sequence ID" value="KAF2690572.1"/>
    <property type="molecule type" value="Genomic_DNA"/>
</dbReference>
<keyword evidence="10" id="KW-1185">Reference proteome</keyword>
<gene>
    <name evidence="9" type="ORF">K458DRAFT_354689</name>
</gene>
<feature type="transmembrane region" description="Helical" evidence="7">
    <location>
        <begin position="157"/>
        <end position="182"/>
    </location>
</feature>
<feature type="transmembrane region" description="Helical" evidence="7">
    <location>
        <begin position="25"/>
        <end position="46"/>
    </location>
</feature>
<dbReference type="PANTHER" id="PTHR33048">
    <property type="entry name" value="PTH11-LIKE INTEGRAL MEMBRANE PROTEIN (AFU_ORTHOLOGUE AFUA_5G11245)"/>
    <property type="match status" value="1"/>
</dbReference>
<protein>
    <recommendedName>
        <fullName evidence="8">Rhodopsin domain-containing protein</fullName>
    </recommendedName>
</protein>
<name>A0A6G1JJ41_9PLEO</name>
<dbReference type="Proteomes" id="UP000799291">
    <property type="component" value="Unassembled WGS sequence"/>
</dbReference>
<feature type="compositionally biased region" description="Low complexity" evidence="6">
    <location>
        <begin position="323"/>
        <end position="332"/>
    </location>
</feature>
<sequence length="401" mass="43738">MSQGNEDKKAYSVGNYFKYAAPGEIIAAGAVLSALSVIVVGVRIWSRIHHKTKVGIDDYLIIPAMLLVCGMAAALINGVDRGAVGYPTPPPPSADPNLVLTYRDPKISLVQKTQFITQILMIASYGFCKLSIIFFYRRIFVVSKKDLFDLMTKGMAILTSAWTIAYLFAMAFNCGTRFWAHWGSYLDLFTYCVGSYHIYESLLISDFILDVIILVLPLPMVWRLHLTLIKKVAITGIFLLGTMATAAAAARLAIFISQINRGFDPTLDVNQSVSTVMYWSMIEAGICIVAACLPTMQRLLRGQSITSVVNSIRSAISLPSFTGSGQRSSGSRSRSRLPPYSGQNGASSNASAQGFARMEERNSEEPPVPLMNVKGGIGKTTTTTVETESRSEHSVGAWNTV</sequence>
<evidence type="ECO:0000256" key="7">
    <source>
        <dbReference type="SAM" id="Phobius"/>
    </source>
</evidence>
<reference evidence="9" key="1">
    <citation type="journal article" date="2020" name="Stud. Mycol.">
        <title>101 Dothideomycetes genomes: a test case for predicting lifestyles and emergence of pathogens.</title>
        <authorList>
            <person name="Haridas S."/>
            <person name="Albert R."/>
            <person name="Binder M."/>
            <person name="Bloem J."/>
            <person name="Labutti K."/>
            <person name="Salamov A."/>
            <person name="Andreopoulos B."/>
            <person name="Baker S."/>
            <person name="Barry K."/>
            <person name="Bills G."/>
            <person name="Bluhm B."/>
            <person name="Cannon C."/>
            <person name="Castanera R."/>
            <person name="Culley D."/>
            <person name="Daum C."/>
            <person name="Ezra D."/>
            <person name="Gonzalez J."/>
            <person name="Henrissat B."/>
            <person name="Kuo A."/>
            <person name="Liang C."/>
            <person name="Lipzen A."/>
            <person name="Lutzoni F."/>
            <person name="Magnuson J."/>
            <person name="Mondo S."/>
            <person name="Nolan M."/>
            <person name="Ohm R."/>
            <person name="Pangilinan J."/>
            <person name="Park H.-J."/>
            <person name="Ramirez L."/>
            <person name="Alfaro M."/>
            <person name="Sun H."/>
            <person name="Tritt A."/>
            <person name="Yoshinaga Y."/>
            <person name="Zwiers L.-H."/>
            <person name="Turgeon B."/>
            <person name="Goodwin S."/>
            <person name="Spatafora J."/>
            <person name="Crous P."/>
            <person name="Grigoriev I."/>
        </authorList>
    </citation>
    <scope>NUCLEOTIDE SEQUENCE</scope>
    <source>
        <strain evidence="9">CBS 122367</strain>
    </source>
</reference>
<accession>A0A6G1JJ41</accession>
<comment type="similarity">
    <text evidence="5">Belongs to the SAT4 family.</text>
</comment>